<sequence length="160" mass="16945">MKPWKLLTRLAVAIFLVLVIVAIFGPNLADFARGLLGNVGKPFSNTLSLSSSNIQAHLVHSPDPTDASAPSPSHLQIAVQGLKPSTTYYLTIDEDSCGGPTLLFVGSLTTDDVGTALKDFSLNLSDPAGLASRKLWLNFHRGDFNGVSSACSPIDTSLLH</sequence>
<evidence type="ECO:0000313" key="2">
    <source>
        <dbReference type="Proteomes" id="UP000248706"/>
    </source>
</evidence>
<dbReference type="Proteomes" id="UP000248706">
    <property type="component" value="Unassembled WGS sequence"/>
</dbReference>
<evidence type="ECO:0000313" key="1">
    <source>
        <dbReference type="EMBL" id="RAQ96613.1"/>
    </source>
</evidence>
<dbReference type="EMBL" id="MCIF01000002">
    <property type="protein sequence ID" value="RAQ96613.1"/>
    <property type="molecule type" value="Genomic_DNA"/>
</dbReference>
<dbReference type="AlphaFoldDB" id="A0A328VLW1"/>
<accession>A0A328VLW1</accession>
<evidence type="ECO:0008006" key="3">
    <source>
        <dbReference type="Google" id="ProtNLM"/>
    </source>
</evidence>
<dbReference type="OrthoDB" id="158354at2"/>
<gene>
    <name evidence="1" type="ORF">A4R35_13785</name>
</gene>
<dbReference type="RefSeq" id="WP_112430328.1">
    <property type="nucleotide sequence ID" value="NZ_MCIF01000002.1"/>
</dbReference>
<name>A0A328VLW1_9CHLR</name>
<proteinExistence type="predicted"/>
<protein>
    <recommendedName>
        <fullName evidence="3">CHRD domain-containing protein</fullName>
    </recommendedName>
</protein>
<reference evidence="1 2" key="1">
    <citation type="submission" date="2016-08" db="EMBL/GenBank/DDBJ databases">
        <title>Analysis of Carbohydrate Active Enzymes in Thermogemmatispora T81 Reveals Carbohydrate Degradation Ability.</title>
        <authorList>
            <person name="Tomazini A."/>
            <person name="Lal S."/>
            <person name="Stott M."/>
            <person name="Henrissat B."/>
            <person name="Polikarpov I."/>
            <person name="Sparling R."/>
            <person name="Levin D.B."/>
        </authorList>
    </citation>
    <scope>NUCLEOTIDE SEQUENCE [LARGE SCALE GENOMIC DNA]</scope>
    <source>
        <strain evidence="1 2">T81</strain>
    </source>
</reference>
<organism evidence="1 2">
    <name type="scientific">Thermogemmatispora tikiterensis</name>
    <dbReference type="NCBI Taxonomy" id="1825093"/>
    <lineage>
        <taxon>Bacteria</taxon>
        <taxon>Bacillati</taxon>
        <taxon>Chloroflexota</taxon>
        <taxon>Ktedonobacteria</taxon>
        <taxon>Thermogemmatisporales</taxon>
        <taxon>Thermogemmatisporaceae</taxon>
        <taxon>Thermogemmatispora</taxon>
    </lineage>
</organism>
<keyword evidence="2" id="KW-1185">Reference proteome</keyword>
<comment type="caution">
    <text evidence="1">The sequence shown here is derived from an EMBL/GenBank/DDBJ whole genome shotgun (WGS) entry which is preliminary data.</text>
</comment>